<reference evidence="1 2" key="1">
    <citation type="submission" date="2016-11" db="EMBL/GenBank/DDBJ databases">
        <title>Mixed transmission modes and dynamic genome evolution in an obligate animal-bacterial symbiosis.</title>
        <authorList>
            <person name="Russell S.L."/>
            <person name="Corbett-Detig R.B."/>
            <person name="Cavanaugh C.M."/>
        </authorList>
    </citation>
    <scope>NUCLEOTIDE SEQUENCE [LARGE SCALE GENOMIC DNA]</scope>
    <source>
        <strain evidence="1">Sveles-Q1</strain>
    </source>
</reference>
<dbReference type="EMBL" id="MPRL01000007">
    <property type="protein sequence ID" value="OOZ41673.1"/>
    <property type="molecule type" value="Genomic_DNA"/>
</dbReference>
<name>A0A1T2L996_9GAMM</name>
<proteinExistence type="predicted"/>
<keyword evidence="2" id="KW-1185">Reference proteome</keyword>
<organism evidence="1 2">
    <name type="scientific">Solemya pervernicosa gill symbiont</name>
    <dbReference type="NCBI Taxonomy" id="642797"/>
    <lineage>
        <taxon>Bacteria</taxon>
        <taxon>Pseudomonadati</taxon>
        <taxon>Pseudomonadota</taxon>
        <taxon>Gammaproteobacteria</taxon>
        <taxon>sulfur-oxidizing symbionts</taxon>
    </lineage>
</organism>
<dbReference type="Proteomes" id="UP000191110">
    <property type="component" value="Unassembled WGS sequence"/>
</dbReference>
<accession>A0A1T2L996</accession>
<dbReference type="Gene3D" id="2.40.30.290">
    <property type="match status" value="1"/>
</dbReference>
<sequence length="197" mass="21137">MPGTLPIETGIEALRVRSIDPTLTSDDNANGDYVRKVGAQRWAFTIRWPKLSHQEVRQVMAFINTQRGAFHTFEVVMPVLSDPQGAASGTPLVDGAGQTGNAINTRGWTPSITVLMAGDKVRFNGHSKVYEVTADALSDGTGLAALALYPPLMASPADGEALTVTDVPFTVRASNKDREFNIRANDNTLALDVVEAL</sequence>
<gene>
    <name evidence="1" type="ORF">BOW53_03060</name>
</gene>
<protein>
    <submittedName>
        <fullName evidence="1">Uncharacterized protein</fullName>
    </submittedName>
</protein>
<comment type="caution">
    <text evidence="1">The sequence shown here is derived from an EMBL/GenBank/DDBJ whole genome shotgun (WGS) entry which is preliminary data.</text>
</comment>
<dbReference type="RefSeq" id="WP_078482617.1">
    <property type="nucleotide sequence ID" value="NZ_MPRL01000007.1"/>
</dbReference>
<dbReference type="AlphaFoldDB" id="A0A1T2L996"/>
<dbReference type="Gene3D" id="3.30.200.190">
    <property type="match status" value="1"/>
</dbReference>
<dbReference type="OrthoDB" id="7469010at2"/>
<evidence type="ECO:0000313" key="2">
    <source>
        <dbReference type="Proteomes" id="UP000191110"/>
    </source>
</evidence>
<evidence type="ECO:0000313" key="1">
    <source>
        <dbReference type="EMBL" id="OOZ41673.1"/>
    </source>
</evidence>